<dbReference type="Proteomes" id="UP000631114">
    <property type="component" value="Unassembled WGS sequence"/>
</dbReference>
<keyword evidence="2" id="KW-1185">Reference proteome</keyword>
<dbReference type="InterPro" id="IPR037219">
    <property type="entry name" value="Peptidase_M41-like"/>
</dbReference>
<name>A0A835H722_9MAGN</name>
<dbReference type="AlphaFoldDB" id="A0A835H722"/>
<sequence length="148" mass="16752">MVISPRNLRLGLSAMVKRVGLMDQPDNPDGELIKYKVHHLLFESWFMLQYIEETEELAMNNLKQNRYILDIIANELLENSRIIGLEVKAKLEGLSPVMFENFAQLFQINLDEIQLEFYNPQSSGSASLVSCVDSLCNLAVQTAEVGCS</sequence>
<protein>
    <submittedName>
        <fullName evidence="1">Uncharacterized protein</fullName>
    </submittedName>
</protein>
<organism evidence="1 2">
    <name type="scientific">Coptis chinensis</name>
    <dbReference type="NCBI Taxonomy" id="261450"/>
    <lineage>
        <taxon>Eukaryota</taxon>
        <taxon>Viridiplantae</taxon>
        <taxon>Streptophyta</taxon>
        <taxon>Embryophyta</taxon>
        <taxon>Tracheophyta</taxon>
        <taxon>Spermatophyta</taxon>
        <taxon>Magnoliopsida</taxon>
        <taxon>Ranunculales</taxon>
        <taxon>Ranunculaceae</taxon>
        <taxon>Coptidoideae</taxon>
        <taxon>Coptis</taxon>
    </lineage>
</organism>
<evidence type="ECO:0000313" key="2">
    <source>
        <dbReference type="Proteomes" id="UP000631114"/>
    </source>
</evidence>
<dbReference type="GO" id="GO:0006508">
    <property type="term" value="P:proteolysis"/>
    <property type="evidence" value="ECO:0007669"/>
    <property type="project" value="InterPro"/>
</dbReference>
<dbReference type="GO" id="GO:0004176">
    <property type="term" value="F:ATP-dependent peptidase activity"/>
    <property type="evidence" value="ECO:0007669"/>
    <property type="project" value="InterPro"/>
</dbReference>
<dbReference type="GO" id="GO:0004222">
    <property type="term" value="F:metalloendopeptidase activity"/>
    <property type="evidence" value="ECO:0007669"/>
    <property type="project" value="InterPro"/>
</dbReference>
<evidence type="ECO:0000313" key="1">
    <source>
        <dbReference type="EMBL" id="KAF9591763.1"/>
    </source>
</evidence>
<dbReference type="SUPFAM" id="SSF140990">
    <property type="entry name" value="FtsH protease domain-like"/>
    <property type="match status" value="1"/>
</dbReference>
<dbReference type="OrthoDB" id="1737404at2759"/>
<gene>
    <name evidence="1" type="ORF">IFM89_007093</name>
</gene>
<dbReference type="GO" id="GO:0005524">
    <property type="term" value="F:ATP binding"/>
    <property type="evidence" value="ECO:0007669"/>
    <property type="project" value="InterPro"/>
</dbReference>
<proteinExistence type="predicted"/>
<accession>A0A835H722</accession>
<comment type="caution">
    <text evidence="1">The sequence shown here is derived from an EMBL/GenBank/DDBJ whole genome shotgun (WGS) entry which is preliminary data.</text>
</comment>
<reference evidence="1 2" key="1">
    <citation type="submission" date="2020-10" db="EMBL/GenBank/DDBJ databases">
        <title>The Coptis chinensis genome and diversification of protoberbering-type alkaloids.</title>
        <authorList>
            <person name="Wang B."/>
            <person name="Shu S."/>
            <person name="Song C."/>
            <person name="Liu Y."/>
        </authorList>
    </citation>
    <scope>NUCLEOTIDE SEQUENCE [LARGE SCALE GENOMIC DNA]</scope>
    <source>
        <strain evidence="1">HL-2020</strain>
        <tissue evidence="1">Leaf</tissue>
    </source>
</reference>
<dbReference type="EMBL" id="JADFTS010000008">
    <property type="protein sequence ID" value="KAF9591763.1"/>
    <property type="molecule type" value="Genomic_DNA"/>
</dbReference>
<dbReference type="Gene3D" id="1.20.58.760">
    <property type="entry name" value="Peptidase M41"/>
    <property type="match status" value="1"/>
</dbReference>